<evidence type="ECO:0000313" key="2">
    <source>
        <dbReference type="EMBL" id="MCD7458496.1"/>
    </source>
</evidence>
<feature type="region of interest" description="Disordered" evidence="1">
    <location>
        <begin position="100"/>
        <end position="120"/>
    </location>
</feature>
<dbReference type="EMBL" id="JACEIK010000523">
    <property type="protein sequence ID" value="MCD7458496.1"/>
    <property type="molecule type" value="Genomic_DNA"/>
</dbReference>
<protein>
    <submittedName>
        <fullName evidence="2">Uncharacterized protein</fullName>
    </submittedName>
</protein>
<dbReference type="Proteomes" id="UP000823775">
    <property type="component" value="Unassembled WGS sequence"/>
</dbReference>
<evidence type="ECO:0000256" key="1">
    <source>
        <dbReference type="SAM" id="MobiDB-lite"/>
    </source>
</evidence>
<accession>A0ABS8SI28</accession>
<comment type="caution">
    <text evidence="2">The sequence shown here is derived from an EMBL/GenBank/DDBJ whole genome shotgun (WGS) entry which is preliminary data.</text>
</comment>
<gene>
    <name evidence="2" type="ORF">HAX54_038383</name>
</gene>
<reference evidence="2 3" key="1">
    <citation type="journal article" date="2021" name="BMC Genomics">
        <title>Datura genome reveals duplications of psychoactive alkaloid biosynthetic genes and high mutation rate following tissue culture.</title>
        <authorList>
            <person name="Rajewski A."/>
            <person name="Carter-House D."/>
            <person name="Stajich J."/>
            <person name="Litt A."/>
        </authorList>
    </citation>
    <scope>NUCLEOTIDE SEQUENCE [LARGE SCALE GENOMIC DNA]</scope>
    <source>
        <strain evidence="2">AR-01</strain>
    </source>
</reference>
<organism evidence="2 3">
    <name type="scientific">Datura stramonium</name>
    <name type="common">Jimsonweed</name>
    <name type="synonym">Common thornapple</name>
    <dbReference type="NCBI Taxonomy" id="4076"/>
    <lineage>
        <taxon>Eukaryota</taxon>
        <taxon>Viridiplantae</taxon>
        <taxon>Streptophyta</taxon>
        <taxon>Embryophyta</taxon>
        <taxon>Tracheophyta</taxon>
        <taxon>Spermatophyta</taxon>
        <taxon>Magnoliopsida</taxon>
        <taxon>eudicotyledons</taxon>
        <taxon>Gunneridae</taxon>
        <taxon>Pentapetalae</taxon>
        <taxon>asterids</taxon>
        <taxon>lamiids</taxon>
        <taxon>Solanales</taxon>
        <taxon>Solanaceae</taxon>
        <taxon>Solanoideae</taxon>
        <taxon>Datureae</taxon>
        <taxon>Datura</taxon>
    </lineage>
</organism>
<feature type="compositionally biased region" description="Basic and acidic residues" evidence="1">
    <location>
        <begin position="108"/>
        <end position="120"/>
    </location>
</feature>
<keyword evidence="3" id="KW-1185">Reference proteome</keyword>
<evidence type="ECO:0000313" key="3">
    <source>
        <dbReference type="Proteomes" id="UP000823775"/>
    </source>
</evidence>
<proteinExistence type="predicted"/>
<sequence>MARSVRKARESLEVGVVCFVVVIMEKNNEAEKGVVIRVVRRLSCSERKRGSIANMSFSRGISVRVDGVSSFGREKRRGKRRSGQGFCAAFRWEKRRERKNGAAVMATGDERRGERERGED</sequence>
<name>A0ABS8SI28_DATST</name>